<evidence type="ECO:0000259" key="1">
    <source>
        <dbReference type="Pfam" id="PF17171"/>
    </source>
</evidence>
<dbReference type="PANTHER" id="PTHR12289">
    <property type="entry name" value="METAXIN RELATED"/>
    <property type="match status" value="1"/>
</dbReference>
<dbReference type="GO" id="GO:0001401">
    <property type="term" value="C:SAM complex"/>
    <property type="evidence" value="ECO:0007669"/>
    <property type="project" value="TreeGrafter"/>
</dbReference>
<feature type="domain" description="Metaxin glutathione S-transferase" evidence="1">
    <location>
        <begin position="218"/>
        <end position="282"/>
    </location>
</feature>
<dbReference type="PANTHER" id="PTHR12289:SF44">
    <property type="entry name" value="OUTER MEMBRANE PROTEIN (SAM35), PUTATIVE (AFU_ORTHOLOGUE AFUA_1G13180)-RELATED"/>
    <property type="match status" value="1"/>
</dbReference>
<dbReference type="AlphaFoldDB" id="A0A0B7JZ95"/>
<dbReference type="Pfam" id="PF17171">
    <property type="entry name" value="GST_C_6"/>
    <property type="match status" value="1"/>
</dbReference>
<protein>
    <recommendedName>
        <fullName evidence="4">Thioredoxin-like fold domain-containing protein</fullName>
    </recommendedName>
</protein>
<accession>A0A0B7JZ95</accession>
<name>A0A0B7JZ95_BIOOC</name>
<reference evidence="3" key="1">
    <citation type="submission" date="2015-01" db="EMBL/GenBank/DDBJ databases">
        <authorList>
            <person name="Durling Mikael"/>
        </authorList>
    </citation>
    <scope>NUCLEOTIDE SEQUENCE</scope>
</reference>
<evidence type="ECO:0000259" key="2">
    <source>
        <dbReference type="Pfam" id="PF17172"/>
    </source>
</evidence>
<organism evidence="3">
    <name type="scientific">Bionectria ochroleuca</name>
    <name type="common">Gliocladium roseum</name>
    <dbReference type="NCBI Taxonomy" id="29856"/>
    <lineage>
        <taxon>Eukaryota</taxon>
        <taxon>Fungi</taxon>
        <taxon>Dikarya</taxon>
        <taxon>Ascomycota</taxon>
        <taxon>Pezizomycotina</taxon>
        <taxon>Sordariomycetes</taxon>
        <taxon>Hypocreomycetidae</taxon>
        <taxon>Hypocreales</taxon>
        <taxon>Bionectriaceae</taxon>
        <taxon>Clonostachys</taxon>
    </lineage>
</organism>
<dbReference type="Pfam" id="PF17172">
    <property type="entry name" value="GST_N_4"/>
    <property type="match status" value="1"/>
</dbReference>
<dbReference type="InterPro" id="IPR033468">
    <property type="entry name" value="Metaxin_GST"/>
</dbReference>
<dbReference type="EMBL" id="CDPU01000009">
    <property type="protein sequence ID" value="CEO47985.1"/>
    <property type="molecule type" value="Genomic_DNA"/>
</dbReference>
<dbReference type="GO" id="GO:0007005">
    <property type="term" value="P:mitochondrion organization"/>
    <property type="evidence" value="ECO:0007669"/>
    <property type="project" value="TreeGrafter"/>
</dbReference>
<sequence>MPPDSRSWVTVPAPVRDLFKLFPLRVYAAEELPCRAPQPTRPRPSLYVFTLDGDCARPSFNPSCLKWQNARCFVQTFLRIAGVDVDLIPSNNHASPSGALPFLLPSSTNSGTSSPLTGGKIQKYAQDNATRKIPTIESNRLEAYRSLITQSVRPAWLYSLYIDPSNASLLKTLYLPPSPLLAYSLHHTLVAAATTEILKTTRTPYVRTAQLYADSATAFAALDTLLGNDAWFFGAGSPGLFDAEVFSYTWLILDETLAWERGGELQNSLAGFKKLIAHRQRLYEWCW</sequence>
<dbReference type="InterPro" id="IPR012336">
    <property type="entry name" value="Thioredoxin-like_fold"/>
</dbReference>
<proteinExistence type="predicted"/>
<gene>
    <name evidence="3" type="ORF">BN869_000004041_1</name>
</gene>
<dbReference type="InterPro" id="IPR050931">
    <property type="entry name" value="Mito_Protein_Transport_Metaxin"/>
</dbReference>
<evidence type="ECO:0000313" key="3">
    <source>
        <dbReference type="EMBL" id="CEO47985.1"/>
    </source>
</evidence>
<feature type="domain" description="Thioredoxin-like fold" evidence="2">
    <location>
        <begin position="74"/>
        <end position="166"/>
    </location>
</feature>
<evidence type="ECO:0008006" key="4">
    <source>
        <dbReference type="Google" id="ProtNLM"/>
    </source>
</evidence>